<proteinExistence type="predicted"/>
<keyword evidence="4" id="KW-0443">Lipid metabolism</keyword>
<dbReference type="EMBL" id="CP071796">
    <property type="protein sequence ID" value="QTD46202.1"/>
    <property type="molecule type" value="Genomic_DNA"/>
</dbReference>
<dbReference type="AlphaFoldDB" id="A0A975H6P0"/>
<organism evidence="7 8">
    <name type="scientific">Ottowia testudinis</name>
    <dbReference type="NCBI Taxonomy" id="2816950"/>
    <lineage>
        <taxon>Bacteria</taxon>
        <taxon>Pseudomonadati</taxon>
        <taxon>Pseudomonadota</taxon>
        <taxon>Betaproteobacteria</taxon>
        <taxon>Burkholderiales</taxon>
        <taxon>Comamonadaceae</taxon>
        <taxon>Ottowia</taxon>
    </lineage>
</organism>
<dbReference type="RefSeq" id="WP_208010101.1">
    <property type="nucleotide sequence ID" value="NZ_CP071796.1"/>
</dbReference>
<comment type="pathway">
    <text evidence="1">Lipid metabolism.</text>
</comment>
<evidence type="ECO:0000256" key="3">
    <source>
        <dbReference type="ARBA" id="ARBA00022679"/>
    </source>
</evidence>
<dbReference type="GO" id="GO:0006654">
    <property type="term" value="P:phosphatidic acid biosynthetic process"/>
    <property type="evidence" value="ECO:0007669"/>
    <property type="project" value="TreeGrafter"/>
</dbReference>
<gene>
    <name evidence="7" type="ORF">J1M35_04660</name>
</gene>
<evidence type="ECO:0000259" key="6">
    <source>
        <dbReference type="SMART" id="SM00563"/>
    </source>
</evidence>
<dbReference type="SUPFAM" id="SSF69593">
    <property type="entry name" value="Glycerol-3-phosphate (1)-acyltransferase"/>
    <property type="match status" value="1"/>
</dbReference>
<sequence length="247" mass="27330">MKAFTAIWLLLRGGAHLLGGWWIIRTQFPALSQAEREAEVQRWARDFLRVWRIDLQVRGMPPAQGPLLLVANHISWLDILVLHAAGFCRFVSKADVKHWPVIGMMATAAGTLYIARDSRRDALRVVHHMRDALVRGEVVAVFPEGTTSDGLTLLPFHANLIQAAISAQAPVLPVALEFIDSRSGQMSTAPMYIGEQTLLESVWRTLTTPGLRAVVSYGEAQPPQGRERREWAAGLRESVAGLRSAQA</sequence>
<evidence type="ECO:0000256" key="1">
    <source>
        <dbReference type="ARBA" id="ARBA00005189"/>
    </source>
</evidence>
<dbReference type="InterPro" id="IPR002123">
    <property type="entry name" value="Plipid/glycerol_acylTrfase"/>
</dbReference>
<evidence type="ECO:0000256" key="5">
    <source>
        <dbReference type="ARBA" id="ARBA00023315"/>
    </source>
</evidence>
<evidence type="ECO:0000256" key="4">
    <source>
        <dbReference type="ARBA" id="ARBA00023098"/>
    </source>
</evidence>
<evidence type="ECO:0000313" key="7">
    <source>
        <dbReference type="EMBL" id="QTD46202.1"/>
    </source>
</evidence>
<dbReference type="GO" id="GO:0003841">
    <property type="term" value="F:1-acylglycerol-3-phosphate O-acyltransferase activity"/>
    <property type="evidence" value="ECO:0007669"/>
    <property type="project" value="TreeGrafter"/>
</dbReference>
<dbReference type="PANTHER" id="PTHR10434">
    <property type="entry name" value="1-ACYL-SN-GLYCEROL-3-PHOSPHATE ACYLTRANSFERASE"/>
    <property type="match status" value="1"/>
</dbReference>
<dbReference type="CDD" id="cd07989">
    <property type="entry name" value="LPLAT_AGPAT-like"/>
    <property type="match status" value="1"/>
</dbReference>
<keyword evidence="2" id="KW-0444">Lipid biosynthesis</keyword>
<dbReference type="Pfam" id="PF01553">
    <property type="entry name" value="Acyltransferase"/>
    <property type="match status" value="1"/>
</dbReference>
<keyword evidence="8" id="KW-1185">Reference proteome</keyword>
<dbReference type="PANTHER" id="PTHR10434:SF64">
    <property type="entry name" value="1-ACYL-SN-GLYCEROL-3-PHOSPHATE ACYLTRANSFERASE-RELATED"/>
    <property type="match status" value="1"/>
</dbReference>
<dbReference type="SMART" id="SM00563">
    <property type="entry name" value="PlsC"/>
    <property type="match status" value="1"/>
</dbReference>
<protein>
    <submittedName>
        <fullName evidence="7">1-acyl-sn-glycerol-3-phosphate acyltransferase</fullName>
    </submittedName>
</protein>
<reference evidence="7" key="1">
    <citation type="submission" date="2021-03" db="EMBL/GenBank/DDBJ databases">
        <title>Ottowia sp. 27C isolated from the cloaca of a Giant Asian pond turtle (Heosemys grandis).</title>
        <authorList>
            <person name="Spergser J."/>
            <person name="Busse H.-J."/>
        </authorList>
    </citation>
    <scope>NUCLEOTIDE SEQUENCE</scope>
    <source>
        <strain evidence="7">27C</strain>
    </source>
</reference>
<keyword evidence="5 7" id="KW-0012">Acyltransferase</keyword>
<dbReference type="KEGG" id="otd:J1M35_04660"/>
<evidence type="ECO:0000256" key="2">
    <source>
        <dbReference type="ARBA" id="ARBA00022516"/>
    </source>
</evidence>
<feature type="domain" description="Phospholipid/glycerol acyltransferase" evidence="6">
    <location>
        <begin position="67"/>
        <end position="179"/>
    </location>
</feature>
<dbReference type="Proteomes" id="UP000663903">
    <property type="component" value="Chromosome"/>
</dbReference>
<evidence type="ECO:0000313" key="8">
    <source>
        <dbReference type="Proteomes" id="UP000663903"/>
    </source>
</evidence>
<keyword evidence="3" id="KW-0808">Transferase</keyword>
<name>A0A975H6P0_9BURK</name>
<accession>A0A975H6P0</accession>